<name>A0A6P3BYD5_BURL3</name>
<sequence>MLGNDTATTFVSSTISEQVAEATASVAAAGRRAPVRGTAVAPARDAGEDWDIGYSVTRSTTRMLGLARIACH</sequence>
<gene>
    <name evidence="1" type="ORF">BLA39750_07879</name>
</gene>
<organism evidence="1 2">
    <name type="scientific">Burkholderia lata (strain ATCC 17760 / DSM 23089 / LMG 22485 / NCIMB 9086 / R18194 / 383)</name>
    <dbReference type="NCBI Taxonomy" id="482957"/>
    <lineage>
        <taxon>Bacteria</taxon>
        <taxon>Pseudomonadati</taxon>
        <taxon>Pseudomonadota</taxon>
        <taxon>Betaproteobacteria</taxon>
        <taxon>Burkholderiales</taxon>
        <taxon>Burkholderiaceae</taxon>
        <taxon>Burkholderia</taxon>
        <taxon>Burkholderia cepacia complex</taxon>
    </lineage>
</organism>
<accession>A0A6P3BYD5</accession>
<evidence type="ECO:0000313" key="2">
    <source>
        <dbReference type="Proteomes" id="UP000494110"/>
    </source>
</evidence>
<dbReference type="Proteomes" id="UP000494110">
    <property type="component" value="Unassembled WGS sequence"/>
</dbReference>
<reference evidence="1 2" key="1">
    <citation type="submission" date="2019-09" db="EMBL/GenBank/DDBJ databases">
        <authorList>
            <person name="Depoorter E."/>
        </authorList>
    </citation>
    <scope>NUCLEOTIDE SEQUENCE [LARGE SCALE GENOMIC DNA]</scope>
    <source>
        <strain evidence="1">R-39750</strain>
    </source>
</reference>
<dbReference type="EMBL" id="CABVQN010000080">
    <property type="protein sequence ID" value="VWD64320.1"/>
    <property type="molecule type" value="Genomic_DNA"/>
</dbReference>
<dbReference type="AlphaFoldDB" id="A0A6P3BYD5"/>
<evidence type="ECO:0000313" key="1">
    <source>
        <dbReference type="EMBL" id="VWD64320.1"/>
    </source>
</evidence>
<protein>
    <submittedName>
        <fullName evidence="1">Uncharacterized protein</fullName>
    </submittedName>
</protein>
<proteinExistence type="predicted"/>